<name>A0AAN7CLK6_9PEZI</name>
<keyword evidence="2" id="KW-1185">Reference proteome</keyword>
<organism evidence="1 2">
    <name type="scientific">Corynascus novoguineensis</name>
    <dbReference type="NCBI Taxonomy" id="1126955"/>
    <lineage>
        <taxon>Eukaryota</taxon>
        <taxon>Fungi</taxon>
        <taxon>Dikarya</taxon>
        <taxon>Ascomycota</taxon>
        <taxon>Pezizomycotina</taxon>
        <taxon>Sordariomycetes</taxon>
        <taxon>Sordariomycetidae</taxon>
        <taxon>Sordariales</taxon>
        <taxon>Chaetomiaceae</taxon>
        <taxon>Corynascus</taxon>
    </lineage>
</organism>
<dbReference type="AlphaFoldDB" id="A0AAN7CLK6"/>
<accession>A0AAN7CLK6</accession>
<sequence length="135" mass="14892">MGLTTLLRGFKVPIALLDRHPASHGVEQRERIPPHIYAAGAWTVDAPTLPALDPQSDLDPASLETVRLFIPYRGGWSRSAYGYVAYAFVMVYVQRHVELAAELPEHAPPGFAELRREILACADAGEEDALRAARM</sequence>
<dbReference type="Proteomes" id="UP001303647">
    <property type="component" value="Unassembled WGS sequence"/>
</dbReference>
<gene>
    <name evidence="1" type="ORF">C7999DRAFT_35333</name>
</gene>
<dbReference type="EMBL" id="MU857746">
    <property type="protein sequence ID" value="KAK4244290.1"/>
    <property type="molecule type" value="Genomic_DNA"/>
</dbReference>
<reference evidence="1" key="2">
    <citation type="submission" date="2023-05" db="EMBL/GenBank/DDBJ databases">
        <authorList>
            <consortium name="Lawrence Berkeley National Laboratory"/>
            <person name="Steindorff A."/>
            <person name="Hensen N."/>
            <person name="Bonometti L."/>
            <person name="Westerberg I."/>
            <person name="Brannstrom I.O."/>
            <person name="Guillou S."/>
            <person name="Cros-Aarteil S."/>
            <person name="Calhoun S."/>
            <person name="Haridas S."/>
            <person name="Kuo A."/>
            <person name="Mondo S."/>
            <person name="Pangilinan J."/>
            <person name="Riley R."/>
            <person name="Labutti K."/>
            <person name="Andreopoulos B."/>
            <person name="Lipzen A."/>
            <person name="Chen C."/>
            <person name="Yanf M."/>
            <person name="Daum C."/>
            <person name="Ng V."/>
            <person name="Clum A."/>
            <person name="Ohm R."/>
            <person name="Martin F."/>
            <person name="Silar P."/>
            <person name="Natvig D."/>
            <person name="Lalanne C."/>
            <person name="Gautier V."/>
            <person name="Ament-Velasquez S.L."/>
            <person name="Kruys A."/>
            <person name="Hutchinson M.I."/>
            <person name="Powell A.J."/>
            <person name="Barry K."/>
            <person name="Miller A.N."/>
            <person name="Grigoriev I.V."/>
            <person name="Debuchy R."/>
            <person name="Gladieux P."/>
            <person name="Thoren M.H."/>
            <person name="Johannesson H."/>
        </authorList>
    </citation>
    <scope>NUCLEOTIDE SEQUENCE</scope>
    <source>
        <strain evidence="1">CBS 359.72</strain>
    </source>
</reference>
<evidence type="ECO:0000313" key="1">
    <source>
        <dbReference type="EMBL" id="KAK4244290.1"/>
    </source>
</evidence>
<proteinExistence type="predicted"/>
<evidence type="ECO:0000313" key="2">
    <source>
        <dbReference type="Proteomes" id="UP001303647"/>
    </source>
</evidence>
<protein>
    <submittedName>
        <fullName evidence="1">Uncharacterized protein</fullName>
    </submittedName>
</protein>
<reference evidence="1" key="1">
    <citation type="journal article" date="2023" name="Mol. Phylogenet. Evol.">
        <title>Genome-scale phylogeny and comparative genomics of the fungal order Sordariales.</title>
        <authorList>
            <person name="Hensen N."/>
            <person name="Bonometti L."/>
            <person name="Westerberg I."/>
            <person name="Brannstrom I.O."/>
            <person name="Guillou S."/>
            <person name="Cros-Aarteil S."/>
            <person name="Calhoun S."/>
            <person name="Haridas S."/>
            <person name="Kuo A."/>
            <person name="Mondo S."/>
            <person name="Pangilinan J."/>
            <person name="Riley R."/>
            <person name="LaButti K."/>
            <person name="Andreopoulos B."/>
            <person name="Lipzen A."/>
            <person name="Chen C."/>
            <person name="Yan M."/>
            <person name="Daum C."/>
            <person name="Ng V."/>
            <person name="Clum A."/>
            <person name="Steindorff A."/>
            <person name="Ohm R.A."/>
            <person name="Martin F."/>
            <person name="Silar P."/>
            <person name="Natvig D.O."/>
            <person name="Lalanne C."/>
            <person name="Gautier V."/>
            <person name="Ament-Velasquez S.L."/>
            <person name="Kruys A."/>
            <person name="Hutchinson M.I."/>
            <person name="Powell A.J."/>
            <person name="Barry K."/>
            <person name="Miller A.N."/>
            <person name="Grigoriev I.V."/>
            <person name="Debuchy R."/>
            <person name="Gladieux P."/>
            <person name="Hiltunen Thoren M."/>
            <person name="Johannesson H."/>
        </authorList>
    </citation>
    <scope>NUCLEOTIDE SEQUENCE</scope>
    <source>
        <strain evidence="1">CBS 359.72</strain>
    </source>
</reference>
<comment type="caution">
    <text evidence="1">The sequence shown here is derived from an EMBL/GenBank/DDBJ whole genome shotgun (WGS) entry which is preliminary data.</text>
</comment>